<evidence type="ECO:0000313" key="2">
    <source>
        <dbReference type="Proteomes" id="UP000487649"/>
    </source>
</evidence>
<dbReference type="InterPro" id="IPR052022">
    <property type="entry name" value="26kDa_periplasmic_antigen"/>
</dbReference>
<dbReference type="Pfam" id="PF04402">
    <property type="entry name" value="SIMPL"/>
    <property type="match status" value="1"/>
</dbReference>
<accession>A0A173TX96</accession>
<dbReference type="PANTHER" id="PTHR34387:SF2">
    <property type="entry name" value="SLR1258 PROTEIN"/>
    <property type="match status" value="1"/>
</dbReference>
<dbReference type="Gene3D" id="3.30.70.2970">
    <property type="entry name" value="Protein of unknown function (DUF541), domain 2"/>
    <property type="match status" value="1"/>
</dbReference>
<dbReference type="RefSeq" id="WP_006784089.1">
    <property type="nucleotide sequence ID" value="NZ_CABJBH010000026.1"/>
</dbReference>
<proteinExistence type="predicted"/>
<dbReference type="InterPro" id="IPR007497">
    <property type="entry name" value="SIMPL/DUF541"/>
</dbReference>
<dbReference type="GeneID" id="60059731"/>
<dbReference type="EMBL" id="WMQE01000006">
    <property type="protein sequence ID" value="MTK20541.1"/>
    <property type="molecule type" value="Genomic_DNA"/>
</dbReference>
<protein>
    <submittedName>
        <fullName evidence="1">DUF541 domain-containing protein</fullName>
    </submittedName>
</protein>
<evidence type="ECO:0000313" key="1">
    <source>
        <dbReference type="EMBL" id="MTK20541.1"/>
    </source>
</evidence>
<dbReference type="Gene3D" id="3.30.110.170">
    <property type="entry name" value="Protein of unknown function (DUF541), domain 1"/>
    <property type="match status" value="1"/>
</dbReference>
<dbReference type="GO" id="GO:0006974">
    <property type="term" value="P:DNA damage response"/>
    <property type="evidence" value="ECO:0007669"/>
    <property type="project" value="TreeGrafter"/>
</dbReference>
<organism evidence="1 2">
    <name type="scientific">Turicibacter sanguinis</name>
    <dbReference type="NCBI Taxonomy" id="154288"/>
    <lineage>
        <taxon>Bacteria</taxon>
        <taxon>Bacillati</taxon>
        <taxon>Bacillota</taxon>
        <taxon>Erysipelotrichia</taxon>
        <taxon>Erysipelotrichales</taxon>
        <taxon>Turicibacteraceae</taxon>
        <taxon>Turicibacter</taxon>
    </lineage>
</organism>
<dbReference type="OrthoDB" id="9785192at2"/>
<gene>
    <name evidence="1" type="ORF">GMA92_03700</name>
</gene>
<comment type="caution">
    <text evidence="1">The sequence shown here is derived from an EMBL/GenBank/DDBJ whole genome shotgun (WGS) entry which is preliminary data.</text>
</comment>
<reference evidence="1 2" key="1">
    <citation type="journal article" date="2019" name="Nat. Med.">
        <title>A library of human gut bacterial isolates paired with longitudinal multiomics data enables mechanistic microbiome research.</title>
        <authorList>
            <person name="Poyet M."/>
            <person name="Groussin M."/>
            <person name="Gibbons S.M."/>
            <person name="Avila-Pacheco J."/>
            <person name="Jiang X."/>
            <person name="Kearney S.M."/>
            <person name="Perrotta A.R."/>
            <person name="Berdy B."/>
            <person name="Zhao S."/>
            <person name="Lieberman T.D."/>
            <person name="Swanson P.K."/>
            <person name="Smith M."/>
            <person name="Roesemann S."/>
            <person name="Alexander J.E."/>
            <person name="Rich S.A."/>
            <person name="Livny J."/>
            <person name="Vlamakis H."/>
            <person name="Clish C."/>
            <person name="Bullock K."/>
            <person name="Deik A."/>
            <person name="Scott J."/>
            <person name="Pierce K.A."/>
            <person name="Xavier R.J."/>
            <person name="Alm E.J."/>
        </authorList>
    </citation>
    <scope>NUCLEOTIDE SEQUENCE [LARGE SCALE GENOMIC DNA]</scope>
    <source>
        <strain evidence="1 2">BIOML-A198</strain>
    </source>
</reference>
<dbReference type="AlphaFoldDB" id="A0A173TX96"/>
<name>A0A173TX96_9FIRM</name>
<sequence>MEQRTLTVKGTGQASLPPDTIQLDFDLESKAENYDETINLAGTRLEQLRSCLANVGFSKSDLVTTNFSVNTDYESVKNEEGEYIRVFKGYSVRNNLKLSFPIDTHRLAMILEQLSACEANPELSIHFLLTDDTKLKELLLQDAVADATQKANILALAAGVRLDDILAITYDWSNIVYRNREMMLEESVAYSAAAIDIQPDNVSASDTVTIVWEIK</sequence>
<dbReference type="Proteomes" id="UP000487649">
    <property type="component" value="Unassembled WGS sequence"/>
</dbReference>
<dbReference type="PANTHER" id="PTHR34387">
    <property type="entry name" value="SLR1258 PROTEIN"/>
    <property type="match status" value="1"/>
</dbReference>